<sequence>MATRIPRRHLVIAFFALALHIPLTQALDAPAGPEAAVVGLTP</sequence>
<protein>
    <submittedName>
        <fullName evidence="2">Uncharacterized protein</fullName>
    </submittedName>
</protein>
<gene>
    <name evidence="2" type="ORF">ACFFTU_19055</name>
</gene>
<evidence type="ECO:0000256" key="1">
    <source>
        <dbReference type="SAM" id="SignalP"/>
    </source>
</evidence>
<feature type="chain" id="PRO_5046122831" evidence="1">
    <location>
        <begin position="27"/>
        <end position="42"/>
    </location>
</feature>
<name>A0ABV5PFQ5_STRCM</name>
<keyword evidence="3" id="KW-1185">Reference proteome</keyword>
<evidence type="ECO:0000313" key="3">
    <source>
        <dbReference type="Proteomes" id="UP001589718"/>
    </source>
</evidence>
<comment type="caution">
    <text evidence="2">The sequence shown here is derived from an EMBL/GenBank/DDBJ whole genome shotgun (WGS) entry which is preliminary data.</text>
</comment>
<evidence type="ECO:0000313" key="2">
    <source>
        <dbReference type="EMBL" id="MFB9522048.1"/>
    </source>
</evidence>
<proteinExistence type="predicted"/>
<dbReference type="RefSeq" id="WP_345228798.1">
    <property type="nucleotide sequence ID" value="NZ_BAAAXE010000015.1"/>
</dbReference>
<dbReference type="Proteomes" id="UP001589718">
    <property type="component" value="Unassembled WGS sequence"/>
</dbReference>
<feature type="signal peptide" evidence="1">
    <location>
        <begin position="1"/>
        <end position="26"/>
    </location>
</feature>
<reference evidence="2 3" key="1">
    <citation type="submission" date="2024-09" db="EMBL/GenBank/DDBJ databases">
        <authorList>
            <person name="Sun Q."/>
            <person name="Mori K."/>
        </authorList>
    </citation>
    <scope>NUCLEOTIDE SEQUENCE [LARGE SCALE GENOMIC DNA]</scope>
    <source>
        <strain evidence="2 3">JCM 4362</strain>
    </source>
</reference>
<dbReference type="EMBL" id="JBHMCR010000009">
    <property type="protein sequence ID" value="MFB9522048.1"/>
    <property type="molecule type" value="Genomic_DNA"/>
</dbReference>
<accession>A0ABV5PFQ5</accession>
<keyword evidence="1" id="KW-0732">Signal</keyword>
<organism evidence="2 3">
    <name type="scientific">Streptomyces cremeus</name>
    <dbReference type="NCBI Taxonomy" id="66881"/>
    <lineage>
        <taxon>Bacteria</taxon>
        <taxon>Bacillati</taxon>
        <taxon>Actinomycetota</taxon>
        <taxon>Actinomycetes</taxon>
        <taxon>Kitasatosporales</taxon>
        <taxon>Streptomycetaceae</taxon>
        <taxon>Streptomyces</taxon>
    </lineage>
</organism>